<organism evidence="7 8">
    <name type="scientific">Parasitella parasitica</name>
    <dbReference type="NCBI Taxonomy" id="35722"/>
    <lineage>
        <taxon>Eukaryota</taxon>
        <taxon>Fungi</taxon>
        <taxon>Fungi incertae sedis</taxon>
        <taxon>Mucoromycota</taxon>
        <taxon>Mucoromycotina</taxon>
        <taxon>Mucoromycetes</taxon>
        <taxon>Mucorales</taxon>
        <taxon>Mucorineae</taxon>
        <taxon>Mucoraceae</taxon>
        <taxon>Parasitella</taxon>
    </lineage>
</organism>
<accession>A0A0B7N281</accession>
<dbReference type="Pfam" id="PF04855">
    <property type="entry name" value="SNF5"/>
    <property type="match status" value="2"/>
</dbReference>
<dbReference type="GO" id="GO:0000228">
    <property type="term" value="C:nuclear chromosome"/>
    <property type="evidence" value="ECO:0007669"/>
    <property type="project" value="InterPro"/>
</dbReference>
<dbReference type="PANTHER" id="PTHR10019">
    <property type="entry name" value="SNF5"/>
    <property type="match status" value="1"/>
</dbReference>
<evidence type="ECO:0000313" key="7">
    <source>
        <dbReference type="EMBL" id="CEP09635.1"/>
    </source>
</evidence>
<protein>
    <recommendedName>
        <fullName evidence="9">SNF5-domain-containing protein</fullName>
    </recommendedName>
</protein>
<feature type="region of interest" description="Disordered" evidence="6">
    <location>
        <begin position="34"/>
        <end position="54"/>
    </location>
</feature>
<feature type="compositionally biased region" description="Pro residues" evidence="6">
    <location>
        <begin position="40"/>
        <end position="50"/>
    </location>
</feature>
<comment type="subcellular location">
    <subcellularLocation>
        <location evidence="1">Nucleus</location>
    </subcellularLocation>
</comment>
<evidence type="ECO:0000256" key="1">
    <source>
        <dbReference type="ARBA" id="ARBA00004123"/>
    </source>
</evidence>
<name>A0A0B7N281_9FUNG</name>
<evidence type="ECO:0000256" key="2">
    <source>
        <dbReference type="ARBA" id="ARBA00010239"/>
    </source>
</evidence>
<evidence type="ECO:0000313" key="8">
    <source>
        <dbReference type="Proteomes" id="UP000054107"/>
    </source>
</evidence>
<dbReference type="EMBL" id="LN722152">
    <property type="protein sequence ID" value="CEP09635.1"/>
    <property type="molecule type" value="Genomic_DNA"/>
</dbReference>
<keyword evidence="5" id="KW-0539">Nucleus</keyword>
<sequence length="426" mass="48596">MSGYPHPIDLNRQPIQIQPMPQHMQQIMPRPVMSIMPSAPSLPPPPPPQQQQPNNQHLIYTASAASPSPKIQGLFSSYSARIKQSQENALLLPASYITGKKHRLGGDSDDDFEEMLVDSDNEDDSDNEEGNSSRQKRVYALSSAAVSAATVEADAKSLAVMQEQQKKLPKIPHKKNLLYPQTTDFLCMSEISETLVPIRLDIDMDEVKLRDAFLWNMNEQYLTPEMFAELLCEDLQLEYQKFIKPIAESIRAQILDFEAVQEHELSNANHNHLDLQIGKVNLRDKFEWDLNNTKTDAPEVFSRQLAAELGLGGEYVGIIAHGIRDQLLRHKKKIVEEVNKVYGAHYHHLINTKTSIQSEGIDRRGSPAETILESGYRKIADATKWVPKLEVLPNDELEKLLIAQERNIRRLRRETRFKRNSRRSRN</sequence>
<reference evidence="7 8" key="1">
    <citation type="submission" date="2014-09" db="EMBL/GenBank/DDBJ databases">
        <authorList>
            <person name="Ellenberger Sabrina"/>
        </authorList>
    </citation>
    <scope>NUCLEOTIDE SEQUENCE [LARGE SCALE GENOMIC DNA]</scope>
    <source>
        <strain evidence="7 8">CBS 412.66</strain>
    </source>
</reference>
<evidence type="ECO:0000256" key="6">
    <source>
        <dbReference type="SAM" id="MobiDB-lite"/>
    </source>
</evidence>
<keyword evidence="8" id="KW-1185">Reference proteome</keyword>
<evidence type="ECO:0008006" key="9">
    <source>
        <dbReference type="Google" id="ProtNLM"/>
    </source>
</evidence>
<keyword evidence="4" id="KW-0804">Transcription</keyword>
<dbReference type="InterPro" id="IPR006939">
    <property type="entry name" value="SNF5"/>
</dbReference>
<feature type="region of interest" description="Disordered" evidence="6">
    <location>
        <begin position="100"/>
        <end position="136"/>
    </location>
</feature>
<dbReference type="OrthoDB" id="10258327at2759"/>
<dbReference type="AlphaFoldDB" id="A0A0B7N281"/>
<evidence type="ECO:0000256" key="4">
    <source>
        <dbReference type="ARBA" id="ARBA00023163"/>
    </source>
</evidence>
<feature type="compositionally biased region" description="Acidic residues" evidence="6">
    <location>
        <begin position="107"/>
        <end position="129"/>
    </location>
</feature>
<dbReference type="STRING" id="35722.A0A0B7N281"/>
<gene>
    <name evidence="7" type="primary">PARPA_03185.1 scaffold 7172</name>
</gene>
<evidence type="ECO:0000256" key="3">
    <source>
        <dbReference type="ARBA" id="ARBA00023015"/>
    </source>
</evidence>
<comment type="similarity">
    <text evidence="2">Belongs to the SNF5 family.</text>
</comment>
<proteinExistence type="inferred from homology"/>
<keyword evidence="3" id="KW-0805">Transcription regulation</keyword>
<dbReference type="Proteomes" id="UP000054107">
    <property type="component" value="Unassembled WGS sequence"/>
</dbReference>
<dbReference type="GO" id="GO:0006338">
    <property type="term" value="P:chromatin remodeling"/>
    <property type="evidence" value="ECO:0007669"/>
    <property type="project" value="InterPro"/>
</dbReference>
<evidence type="ECO:0000256" key="5">
    <source>
        <dbReference type="ARBA" id="ARBA00023242"/>
    </source>
</evidence>